<accession>A0ABS7PYU7</accession>
<protein>
    <recommendedName>
        <fullName evidence="3">DUF1436 family protein</fullName>
    </recommendedName>
</protein>
<comment type="caution">
    <text evidence="1">The sequence shown here is derived from an EMBL/GenBank/DDBJ whole genome shotgun (WGS) entry which is preliminary data.</text>
</comment>
<evidence type="ECO:0000313" key="2">
    <source>
        <dbReference type="Proteomes" id="UP000706039"/>
    </source>
</evidence>
<evidence type="ECO:0008006" key="3">
    <source>
        <dbReference type="Google" id="ProtNLM"/>
    </source>
</evidence>
<sequence>MKKLAAIYERKGKLFVTASHQTKAGFWIDDEHVACLSQPTDDELGRAIEMALDRSQNGVPTPPPDARIDKPLLAAAGVGSWATFMKLSQHVSVVSDGISLKVTPHRNLGSKGGFEPEADLAVPSANPPSNLGQIVADLLSRAA</sequence>
<reference evidence="1 2" key="1">
    <citation type="submission" date="2021-08" db="EMBL/GenBank/DDBJ databases">
        <authorList>
            <person name="Tuo L."/>
        </authorList>
    </citation>
    <scope>NUCLEOTIDE SEQUENCE [LARGE SCALE GENOMIC DNA]</scope>
    <source>
        <strain evidence="1 2">JCM 31229</strain>
    </source>
</reference>
<proteinExistence type="predicted"/>
<dbReference type="RefSeq" id="WP_222994090.1">
    <property type="nucleotide sequence ID" value="NZ_JAINVV010000022.1"/>
</dbReference>
<organism evidence="1 2">
    <name type="scientific">Sphingomonas colocasiae</name>
    <dbReference type="NCBI Taxonomy" id="1848973"/>
    <lineage>
        <taxon>Bacteria</taxon>
        <taxon>Pseudomonadati</taxon>
        <taxon>Pseudomonadota</taxon>
        <taxon>Alphaproteobacteria</taxon>
        <taxon>Sphingomonadales</taxon>
        <taxon>Sphingomonadaceae</taxon>
        <taxon>Sphingomonas</taxon>
    </lineage>
</organism>
<evidence type="ECO:0000313" key="1">
    <source>
        <dbReference type="EMBL" id="MBY8826491.1"/>
    </source>
</evidence>
<name>A0ABS7PYU7_9SPHN</name>
<dbReference type="Gene3D" id="3.40.1590.10">
    <property type="entry name" value="NMB0488-like"/>
    <property type="match status" value="1"/>
</dbReference>
<dbReference type="Proteomes" id="UP000706039">
    <property type="component" value="Unassembled WGS sequence"/>
</dbReference>
<dbReference type="InterPro" id="IPR037891">
    <property type="entry name" value="Cdil-like_sf"/>
</dbReference>
<gene>
    <name evidence="1" type="ORF">K7G82_29610</name>
</gene>
<keyword evidence="2" id="KW-1185">Reference proteome</keyword>
<dbReference type="EMBL" id="JAINVV010000022">
    <property type="protein sequence ID" value="MBY8826491.1"/>
    <property type="molecule type" value="Genomic_DNA"/>
</dbReference>